<reference evidence="3" key="1">
    <citation type="journal article" date="2015" name="Genome Announc.">
        <title>High-Quality Draft Genome Sequence of Desulfovibrio carbinoliphilus FW-101-2B, an Organic Acid-Oxidizing Sulfate-Reducing Bacterium Isolated from Uranium(VI)-Contaminated Groundwater.</title>
        <authorList>
            <person name="Ramsay B.D."/>
            <person name="Hwang C."/>
            <person name="Woo H.L."/>
            <person name="Carroll S.L."/>
            <person name="Lucas S."/>
            <person name="Han J."/>
            <person name="Lapidus A.L."/>
            <person name="Cheng J.F."/>
            <person name="Goodwin L.A."/>
            <person name="Pitluck S."/>
            <person name="Peters L."/>
            <person name="Chertkov O."/>
            <person name="Held B."/>
            <person name="Detter J.C."/>
            <person name="Han C.S."/>
            <person name="Tapia R."/>
            <person name="Land M.L."/>
            <person name="Hauser L.J."/>
            <person name="Kyrpides N.C."/>
            <person name="Ivanova N.N."/>
            <person name="Mikhailova N."/>
            <person name="Pagani I."/>
            <person name="Woyke T."/>
            <person name="Arkin A.P."/>
            <person name="Dehal P."/>
            <person name="Chivian D."/>
            <person name="Criddle C.S."/>
            <person name="Wu W."/>
            <person name="Chakraborty R."/>
            <person name="Hazen T.C."/>
            <person name="Fields M.W."/>
        </authorList>
    </citation>
    <scope>NUCLEOTIDE SEQUENCE [LARGE SCALE GENOMIC DNA]</scope>
    <source>
        <strain evidence="3">FW-101-2B</strain>
    </source>
</reference>
<evidence type="ECO:0000313" key="2">
    <source>
        <dbReference type="EMBL" id="EHJ47437.1"/>
    </source>
</evidence>
<dbReference type="EMBL" id="CM001368">
    <property type="protein sequence ID" value="EHJ47437.1"/>
    <property type="molecule type" value="Genomic_DNA"/>
</dbReference>
<accession>G7Q8V1</accession>
<name>G7Q8V1_9BACT</name>
<evidence type="ECO:0000313" key="3">
    <source>
        <dbReference type="Proteomes" id="UP000004662"/>
    </source>
</evidence>
<dbReference type="AlphaFoldDB" id="G7Q8V1"/>
<feature type="signal peptide" evidence="1">
    <location>
        <begin position="1"/>
        <end position="20"/>
    </location>
</feature>
<protein>
    <recommendedName>
        <fullName evidence="4">Lipoprotein</fullName>
    </recommendedName>
</protein>
<dbReference type="HOGENOM" id="CLU_1666606_0_0_7"/>
<evidence type="ECO:0008006" key="4">
    <source>
        <dbReference type="Google" id="ProtNLM"/>
    </source>
</evidence>
<dbReference type="RefSeq" id="WP_009180837.1">
    <property type="nucleotide sequence ID" value="NZ_CM001368.1"/>
</dbReference>
<feature type="chain" id="PRO_5003503388" description="Lipoprotein" evidence="1">
    <location>
        <begin position="21"/>
        <end position="158"/>
    </location>
</feature>
<dbReference type="eggNOG" id="ENOG5031B7H">
    <property type="taxonomic scope" value="Bacteria"/>
</dbReference>
<dbReference type="Proteomes" id="UP000004662">
    <property type="component" value="Chromosome"/>
</dbReference>
<dbReference type="PROSITE" id="PS51257">
    <property type="entry name" value="PROKAR_LIPOPROTEIN"/>
    <property type="match status" value="1"/>
</dbReference>
<evidence type="ECO:0000256" key="1">
    <source>
        <dbReference type="SAM" id="SignalP"/>
    </source>
</evidence>
<keyword evidence="3" id="KW-1185">Reference proteome</keyword>
<dbReference type="STRING" id="694327.DFW101_1429"/>
<organism evidence="2 3">
    <name type="scientific">Solidesulfovibrio carbinoliphilus subsp. oakridgensis</name>
    <dbReference type="NCBI Taxonomy" id="694327"/>
    <lineage>
        <taxon>Bacteria</taxon>
        <taxon>Pseudomonadati</taxon>
        <taxon>Thermodesulfobacteriota</taxon>
        <taxon>Desulfovibrionia</taxon>
        <taxon>Desulfovibrionales</taxon>
        <taxon>Desulfovibrionaceae</taxon>
        <taxon>Solidesulfovibrio</taxon>
    </lineage>
</organism>
<keyword evidence="1" id="KW-0732">Signal</keyword>
<dbReference type="OrthoDB" id="5456849at2"/>
<gene>
    <name evidence="2" type="ORF">DFW101_1429</name>
</gene>
<proteinExistence type="predicted"/>
<sequence length="158" mass="16232">MTAKTATAFLLLTLFLGGCASLETTAPKAAADPAAMPLSAENVGQVRAAVAKAKAAAPKPETPDGYARFARQVYVAPFPAGYSPAATTDAALAAAKAGNDAARQYLTVMVYDIQLHSAMEGTSLSADDWRAVYVGSGLMTDRAYASYVALARGGKVLP</sequence>